<dbReference type="Gene3D" id="3.40.50.300">
    <property type="entry name" value="P-loop containing nucleotide triphosphate hydrolases"/>
    <property type="match status" value="1"/>
</dbReference>
<gene>
    <name evidence="3" type="primary">dnm1l</name>
    <name evidence="3" type="ORF">SPIL2461_LOCUS11767</name>
</gene>
<accession>A0A812S4K0</accession>
<comment type="caution">
    <text evidence="3">The sequence shown here is derived from an EMBL/GenBank/DDBJ whole genome shotgun (WGS) entry which is preliminary data.</text>
</comment>
<dbReference type="PRINTS" id="PR00195">
    <property type="entry name" value="DYNAMIN"/>
</dbReference>
<feature type="region of interest" description="Disordered" evidence="1">
    <location>
        <begin position="400"/>
        <end position="425"/>
    </location>
</feature>
<dbReference type="InterPro" id="IPR027417">
    <property type="entry name" value="P-loop_NTPase"/>
</dbReference>
<dbReference type="Proteomes" id="UP000649617">
    <property type="component" value="Unassembled WGS sequence"/>
</dbReference>
<sequence>MNPHSEQMMRDFKFAGVMMEYQSLRTNAGLEARRLPSQVPQFLLLGNQSSGKTTILQRMTKLPLGVTGTVQGTCRPFQFTLIHDPNQEGHVIQVDGEDVARENLLEKLRAKNFEFGGFNARRVNVTIRSKHVTSLIVVDMPGLSARSDAPREMALAELEDPSAIPILVLPSNDPGSADPARQAFDALLDGRETPAVAIVNKFDEKIWEAASELGSGAKWNQWVESWHRQTPEQMNRYSAWFMVGVPPGDPKEDLVTRLTESHAKEELLIQQWRQRCGPEALWPEPIKFGLASFEEFVHKQQAERLSSFVANVRPLLLDLQDKERALMPRKHEGYGRLLKQLAFVVTEGQTIWQGQLASGLFSQQVKKTLQQELDWLKSQSMSDRAFSMMHMLETGDWQQAVGPRDARQEPLDPSTFPPGASGSSDRQISAARLRMQTLQFWLVDTVYTSETHLLGLTASTRFADCIERFAFVCLWLHTTANYDLEFFRNSASNQQHQTANNAIREYKKAMCARVFRPLAELMKLMLQEQFVRSMDAPFDSEQKDQRPWFQEMQKHHMDVEEIRKTYRQEVKDIAEMCGKEFDRMMGSDIQTLESALVHAFSDDESANFVRRNQVLGESANFVRRGSVQYQYSPEALGRRFLATFVKQVKETSSQRLGSLGHEAEQAVTCGAITMPVTASAHEVADYFRACDGVEPYVISEQGYRCISAAPTWNQLFAGPSLSPRPDFRRLHLVSPPISSREFCDVKMEIFGHTNYFWGPVLPSKVNHLFERKKPYCGVLLLEAESRNIIQAHAATRNWTEVSFKIPESHTVKYYQIHIVDFEPRGIACRRLVCKPRHRESVGYAVDLSREPRSPPAPASSASALAPMLPRESGCEIVPQSTPQTPGALAQIMRSEVAVSVDSHPQNDHEEAMFHELHSRITLEMASTLKQFHADLHKNISKFREDSYGRAPYFIDGLGRSLKGLQEDQEQENRLTVAQICYRLMLIDRAFSLVETGAAA</sequence>
<dbReference type="SUPFAM" id="SSF52540">
    <property type="entry name" value="P-loop containing nucleoside triphosphate hydrolases"/>
    <property type="match status" value="1"/>
</dbReference>
<keyword evidence="4" id="KW-1185">Reference proteome</keyword>
<dbReference type="OrthoDB" id="415706at2759"/>
<evidence type="ECO:0000313" key="3">
    <source>
        <dbReference type="EMBL" id="CAE7467287.1"/>
    </source>
</evidence>
<evidence type="ECO:0000256" key="1">
    <source>
        <dbReference type="SAM" id="MobiDB-lite"/>
    </source>
</evidence>
<evidence type="ECO:0000259" key="2">
    <source>
        <dbReference type="Pfam" id="PF00350"/>
    </source>
</evidence>
<protein>
    <submittedName>
        <fullName evidence="3">Dnm1l protein</fullName>
    </submittedName>
</protein>
<reference evidence="3" key="1">
    <citation type="submission" date="2021-02" db="EMBL/GenBank/DDBJ databases">
        <authorList>
            <person name="Dougan E. K."/>
            <person name="Rhodes N."/>
            <person name="Thang M."/>
            <person name="Chan C."/>
        </authorList>
    </citation>
    <scope>NUCLEOTIDE SEQUENCE</scope>
</reference>
<dbReference type="Pfam" id="PF00350">
    <property type="entry name" value="Dynamin_N"/>
    <property type="match status" value="1"/>
</dbReference>
<organism evidence="3 4">
    <name type="scientific">Symbiodinium pilosum</name>
    <name type="common">Dinoflagellate</name>
    <dbReference type="NCBI Taxonomy" id="2952"/>
    <lineage>
        <taxon>Eukaryota</taxon>
        <taxon>Sar</taxon>
        <taxon>Alveolata</taxon>
        <taxon>Dinophyceae</taxon>
        <taxon>Suessiales</taxon>
        <taxon>Symbiodiniaceae</taxon>
        <taxon>Symbiodinium</taxon>
    </lineage>
</organism>
<dbReference type="InterPro" id="IPR045063">
    <property type="entry name" value="Dynamin_N"/>
</dbReference>
<feature type="domain" description="Dynamin N-terminal" evidence="2">
    <location>
        <begin position="44"/>
        <end position="201"/>
    </location>
</feature>
<dbReference type="InterPro" id="IPR022812">
    <property type="entry name" value="Dynamin"/>
</dbReference>
<name>A0A812S4K0_SYMPI</name>
<proteinExistence type="predicted"/>
<dbReference type="AlphaFoldDB" id="A0A812S4K0"/>
<evidence type="ECO:0000313" key="4">
    <source>
        <dbReference type="Proteomes" id="UP000649617"/>
    </source>
</evidence>
<dbReference type="EMBL" id="CAJNIZ010023213">
    <property type="protein sequence ID" value="CAE7467287.1"/>
    <property type="molecule type" value="Genomic_DNA"/>
</dbReference>